<dbReference type="InterPro" id="IPR029063">
    <property type="entry name" value="SAM-dependent_MTases_sf"/>
</dbReference>
<dbReference type="PANTHER" id="PTHR42998:SF1">
    <property type="entry name" value="TYPE I RESTRICTION ENZYME HINDI METHYLASE SUBUNIT"/>
    <property type="match status" value="1"/>
</dbReference>
<dbReference type="GO" id="GO:0003677">
    <property type="term" value="F:DNA binding"/>
    <property type="evidence" value="ECO:0007669"/>
    <property type="project" value="InterPro"/>
</dbReference>
<dbReference type="GO" id="GO:0009307">
    <property type="term" value="P:DNA restriction-modification system"/>
    <property type="evidence" value="ECO:0007669"/>
    <property type="project" value="UniProtKB-KW"/>
</dbReference>
<feature type="domain" description="DNA methylase adenine-specific" evidence="2">
    <location>
        <begin position="78"/>
        <end position="220"/>
    </location>
</feature>
<comment type="caution">
    <text evidence="3">The sequence shown here is derived from an EMBL/GenBank/DDBJ whole genome shotgun (WGS) entry which is preliminary data.</text>
</comment>
<dbReference type="EMBL" id="BARU01010120">
    <property type="protein sequence ID" value="GAH45186.1"/>
    <property type="molecule type" value="Genomic_DNA"/>
</dbReference>
<evidence type="ECO:0000313" key="3">
    <source>
        <dbReference type="EMBL" id="GAH45186.1"/>
    </source>
</evidence>
<dbReference type="SUPFAM" id="SSF53335">
    <property type="entry name" value="S-adenosyl-L-methionine-dependent methyltransferases"/>
    <property type="match status" value="1"/>
</dbReference>
<dbReference type="PRINTS" id="PR00507">
    <property type="entry name" value="N12N6MTFRASE"/>
</dbReference>
<sequence>MILDYKDEYETASDKRKREIDDSIYQYLSNCLKNVDTDLLQPEEKMISRNLSITTLFEIIEKLYDYTLDFIPIERKGSAFDSFLNNTLRGKELGQFFTHRNIVNFMVAMAKPRLKDKTIDPACGTGGFIERTFLVLRQQLRDTFNEDTDDYKEKMRQLQHEQIFGIDKDGNVASLAKLSMSMNGDGHTEIYKGDGLSLTNNKIKEDTFNIVLTNPPFGSTSVVQV</sequence>
<dbReference type="Gene3D" id="3.40.50.150">
    <property type="entry name" value="Vaccinia Virus protein VP39"/>
    <property type="match status" value="1"/>
</dbReference>
<dbReference type="AlphaFoldDB" id="X1FHQ2"/>
<accession>X1FHQ2</accession>
<dbReference type="PANTHER" id="PTHR42998">
    <property type="entry name" value="TYPE I RESTRICTION ENZYME HINDVIIP M PROTEIN-RELATED"/>
    <property type="match status" value="1"/>
</dbReference>
<feature type="non-terminal residue" evidence="3">
    <location>
        <position position="225"/>
    </location>
</feature>
<reference evidence="3" key="1">
    <citation type="journal article" date="2014" name="Front. Microbiol.">
        <title>High frequency of phylogenetically diverse reductive dehalogenase-homologous genes in deep subseafloor sedimentary metagenomes.</title>
        <authorList>
            <person name="Kawai M."/>
            <person name="Futagami T."/>
            <person name="Toyoda A."/>
            <person name="Takaki Y."/>
            <person name="Nishi S."/>
            <person name="Hori S."/>
            <person name="Arai W."/>
            <person name="Tsubouchi T."/>
            <person name="Morono Y."/>
            <person name="Uchiyama I."/>
            <person name="Ito T."/>
            <person name="Fujiyama A."/>
            <person name="Inagaki F."/>
            <person name="Takami H."/>
        </authorList>
    </citation>
    <scope>NUCLEOTIDE SEQUENCE</scope>
    <source>
        <strain evidence="3">Expedition CK06-06</strain>
    </source>
</reference>
<proteinExistence type="predicted"/>
<dbReference type="InterPro" id="IPR052916">
    <property type="entry name" value="Type-I_RE_MTase_Subunit"/>
</dbReference>
<dbReference type="PROSITE" id="PS00092">
    <property type="entry name" value="N6_MTASE"/>
    <property type="match status" value="1"/>
</dbReference>
<dbReference type="InterPro" id="IPR002052">
    <property type="entry name" value="DNA_methylase_N6_adenine_CS"/>
</dbReference>
<dbReference type="GO" id="GO:0008170">
    <property type="term" value="F:N-methyltransferase activity"/>
    <property type="evidence" value="ECO:0007669"/>
    <property type="project" value="InterPro"/>
</dbReference>
<keyword evidence="1" id="KW-0680">Restriction system</keyword>
<protein>
    <recommendedName>
        <fullName evidence="2">DNA methylase adenine-specific domain-containing protein</fullName>
    </recommendedName>
</protein>
<gene>
    <name evidence="3" type="ORF">S03H2_19382</name>
</gene>
<dbReference type="Pfam" id="PF02384">
    <property type="entry name" value="N6_Mtase"/>
    <property type="match status" value="1"/>
</dbReference>
<evidence type="ECO:0000259" key="2">
    <source>
        <dbReference type="Pfam" id="PF02384"/>
    </source>
</evidence>
<evidence type="ECO:0000256" key="1">
    <source>
        <dbReference type="ARBA" id="ARBA00022747"/>
    </source>
</evidence>
<dbReference type="GO" id="GO:0032259">
    <property type="term" value="P:methylation"/>
    <property type="evidence" value="ECO:0007669"/>
    <property type="project" value="InterPro"/>
</dbReference>
<organism evidence="3">
    <name type="scientific">marine sediment metagenome</name>
    <dbReference type="NCBI Taxonomy" id="412755"/>
    <lineage>
        <taxon>unclassified sequences</taxon>
        <taxon>metagenomes</taxon>
        <taxon>ecological metagenomes</taxon>
    </lineage>
</organism>
<name>X1FHQ2_9ZZZZ</name>
<dbReference type="InterPro" id="IPR003356">
    <property type="entry name" value="DNA_methylase_A-5"/>
</dbReference>